<feature type="region of interest" description="Disordered" evidence="5">
    <location>
        <begin position="99"/>
        <end position="123"/>
    </location>
</feature>
<feature type="compositionally biased region" description="Basic residues" evidence="5">
    <location>
        <begin position="689"/>
        <end position="701"/>
    </location>
</feature>
<dbReference type="SMART" id="SM00575">
    <property type="entry name" value="ZnF_PMZ"/>
    <property type="match status" value="1"/>
</dbReference>
<dbReference type="InterPro" id="IPR006564">
    <property type="entry name" value="Znf_PMZ"/>
</dbReference>
<dbReference type="InterPro" id="IPR007527">
    <property type="entry name" value="Znf_SWIM"/>
</dbReference>
<dbReference type="Proteomes" id="UP001408789">
    <property type="component" value="Unassembled WGS sequence"/>
</dbReference>
<dbReference type="PANTHER" id="PTHR31973:SF197">
    <property type="entry name" value="SWIM-TYPE DOMAIN-CONTAINING PROTEIN"/>
    <property type="match status" value="1"/>
</dbReference>
<keyword evidence="1" id="KW-0479">Metal-binding</keyword>
<evidence type="ECO:0000313" key="8">
    <source>
        <dbReference type="Proteomes" id="UP001408789"/>
    </source>
</evidence>
<keyword evidence="8" id="KW-1185">Reference proteome</keyword>
<comment type="caution">
    <text evidence="7">The sequence shown here is derived from an EMBL/GenBank/DDBJ whole genome shotgun (WGS) entry which is preliminary data.</text>
</comment>
<dbReference type="PANTHER" id="PTHR31973">
    <property type="entry name" value="POLYPROTEIN, PUTATIVE-RELATED"/>
    <property type="match status" value="1"/>
</dbReference>
<protein>
    <recommendedName>
        <fullName evidence="6">SWIM-type domain-containing protein</fullName>
    </recommendedName>
</protein>
<feature type="region of interest" description="Disordered" evidence="5">
    <location>
        <begin position="617"/>
        <end position="701"/>
    </location>
</feature>
<evidence type="ECO:0000259" key="6">
    <source>
        <dbReference type="PROSITE" id="PS50966"/>
    </source>
</evidence>
<feature type="compositionally biased region" description="Basic residues" evidence="5">
    <location>
        <begin position="639"/>
        <end position="649"/>
    </location>
</feature>
<gene>
    <name evidence="7" type="ORF">SSX86_001553</name>
</gene>
<name>A0AAP0DV21_9ASTR</name>
<dbReference type="Pfam" id="PF04434">
    <property type="entry name" value="SWIM"/>
    <property type="match status" value="1"/>
</dbReference>
<reference evidence="7 8" key="1">
    <citation type="submission" date="2024-04" db="EMBL/GenBank/DDBJ databases">
        <title>The reference genome of an endangered Asteraceae, Deinandra increscens subsp. villosa, native to the Central Coast of California.</title>
        <authorList>
            <person name="Guilliams M."/>
            <person name="Hasenstab-Lehman K."/>
            <person name="Meyer R."/>
            <person name="Mcevoy S."/>
        </authorList>
    </citation>
    <scope>NUCLEOTIDE SEQUENCE [LARGE SCALE GENOMIC DNA]</scope>
    <source>
        <tissue evidence="7">Leaf</tissue>
    </source>
</reference>
<proteinExistence type="predicted"/>
<sequence>MAQPISGKALASPKAQLVGTSFKVSSSCGSGSGSDSEDSDYVVEIEDEEWKASVEAIVKVDKIDESADKEVVDTILTQPVGEGHPTFEVPEVEEAPVEGGYSSYEDSDAEINSPGDSEEDDIRGNKYKLNVPIVTDETDWSKWDWIVGTRFPTRAAFKEAVRRYAVNNGRNLRISVSNRKRGGRIGVKCVDGCPFKLYCSVNEKSGCLMVKKTVVTHTCMRNMTKNRQLTTEFVATDFLLIFKTRPFWPAKEIQAAIKEKYKVFVTKWFAYKAKSSAHTKLHGSMKEHYGSIGSYLEMLRIKNPTSIFICFDGVKKGFLDGCRKVLCLDGCFLKTFLGGILLAVIGRDGNDQMYPVAWAVFEGENNDSWGWFMNELYKCLDVKEQGKGWTLISDQQKGLLNGVTQFWPNCEHRNCARHIYANWHKKHKGDDLKQAFWKAVKAYCEADYNIAIEELRQLDDDAATAFINQNPRSKHILHMLEDIRLAIMTRLRDKRTEMAAKQGDVCPRIMLKLEKEKNKSYKCEISISTEELYQVTYGRDDVEVDIQQRTCSCRKWDLTGIPCLHACAVFGFLKRPPENYVDQVYSRETYLKSYHYHIPPLPSQKFWPKVNFPLDPPPIKNMPGTQKNRRRDPHEYPKRPGRLTKHGMKMRCSGCKSLNHNIRKCPNKPKGGKAAVKKSKAPKDVEKTKKPRGRPRKIAKT</sequence>
<dbReference type="EMBL" id="JBCNJP010000003">
    <property type="protein sequence ID" value="KAK9079880.1"/>
    <property type="molecule type" value="Genomic_DNA"/>
</dbReference>
<accession>A0AAP0DV21</accession>
<keyword evidence="3" id="KW-0862">Zinc</keyword>
<organism evidence="7 8">
    <name type="scientific">Deinandra increscens subsp. villosa</name>
    <dbReference type="NCBI Taxonomy" id="3103831"/>
    <lineage>
        <taxon>Eukaryota</taxon>
        <taxon>Viridiplantae</taxon>
        <taxon>Streptophyta</taxon>
        <taxon>Embryophyta</taxon>
        <taxon>Tracheophyta</taxon>
        <taxon>Spermatophyta</taxon>
        <taxon>Magnoliopsida</taxon>
        <taxon>eudicotyledons</taxon>
        <taxon>Gunneridae</taxon>
        <taxon>Pentapetalae</taxon>
        <taxon>asterids</taxon>
        <taxon>campanulids</taxon>
        <taxon>Asterales</taxon>
        <taxon>Asteraceae</taxon>
        <taxon>Asteroideae</taxon>
        <taxon>Heliantheae alliance</taxon>
        <taxon>Madieae</taxon>
        <taxon>Madiinae</taxon>
        <taxon>Deinandra</taxon>
    </lineage>
</organism>
<feature type="domain" description="SWIM-type" evidence="6">
    <location>
        <begin position="533"/>
        <end position="574"/>
    </location>
</feature>
<evidence type="ECO:0000256" key="3">
    <source>
        <dbReference type="ARBA" id="ARBA00022833"/>
    </source>
</evidence>
<dbReference type="AlphaFoldDB" id="A0AAP0DV21"/>
<evidence type="ECO:0000313" key="7">
    <source>
        <dbReference type="EMBL" id="KAK9079880.1"/>
    </source>
</evidence>
<dbReference type="PROSITE" id="PS50966">
    <property type="entry name" value="ZF_SWIM"/>
    <property type="match status" value="1"/>
</dbReference>
<evidence type="ECO:0000256" key="4">
    <source>
        <dbReference type="PROSITE-ProRule" id="PRU00325"/>
    </source>
</evidence>
<evidence type="ECO:0000256" key="2">
    <source>
        <dbReference type="ARBA" id="ARBA00022771"/>
    </source>
</evidence>
<dbReference type="InterPro" id="IPR018289">
    <property type="entry name" value="MULE_transposase_dom"/>
</dbReference>
<dbReference type="GO" id="GO:0008270">
    <property type="term" value="F:zinc ion binding"/>
    <property type="evidence" value="ECO:0007669"/>
    <property type="project" value="UniProtKB-KW"/>
</dbReference>
<keyword evidence="2 4" id="KW-0863">Zinc-finger</keyword>
<dbReference type="Pfam" id="PF10551">
    <property type="entry name" value="MULE"/>
    <property type="match status" value="1"/>
</dbReference>
<feature type="compositionally biased region" description="Basic residues" evidence="5">
    <location>
        <begin position="661"/>
        <end position="680"/>
    </location>
</feature>
<evidence type="ECO:0000256" key="5">
    <source>
        <dbReference type="SAM" id="MobiDB-lite"/>
    </source>
</evidence>
<feature type="region of interest" description="Disordered" evidence="5">
    <location>
        <begin position="22"/>
        <end position="41"/>
    </location>
</feature>
<evidence type="ECO:0000256" key="1">
    <source>
        <dbReference type="ARBA" id="ARBA00022723"/>
    </source>
</evidence>